<proteinExistence type="predicted"/>
<reference evidence="3 4" key="1">
    <citation type="journal article" date="2016" name="Nat. Commun.">
        <title>Thousands of microbial genomes shed light on interconnected biogeochemical processes in an aquifer system.</title>
        <authorList>
            <person name="Anantharaman K."/>
            <person name="Brown C.T."/>
            <person name="Hug L.A."/>
            <person name="Sharon I."/>
            <person name="Castelle C.J."/>
            <person name="Probst A.J."/>
            <person name="Thomas B.C."/>
            <person name="Singh A."/>
            <person name="Wilkins M.J."/>
            <person name="Karaoz U."/>
            <person name="Brodie E.L."/>
            <person name="Williams K.H."/>
            <person name="Hubbard S.S."/>
            <person name="Banfield J.F."/>
        </authorList>
    </citation>
    <scope>NUCLEOTIDE SEQUENCE [LARGE SCALE GENOMIC DNA]</scope>
</reference>
<dbReference type="Pfam" id="PF00326">
    <property type="entry name" value="Peptidase_S9"/>
    <property type="match status" value="1"/>
</dbReference>
<dbReference type="EMBL" id="MFJR01000005">
    <property type="protein sequence ID" value="OGG27264.1"/>
    <property type="molecule type" value="Genomic_DNA"/>
</dbReference>
<protein>
    <submittedName>
        <fullName evidence="3">Peptidase</fullName>
    </submittedName>
</protein>
<dbReference type="Gene3D" id="3.40.50.1820">
    <property type="entry name" value="alpha/beta hydrolase"/>
    <property type="match status" value="1"/>
</dbReference>
<comment type="caution">
    <text evidence="3">The sequence shown here is derived from an EMBL/GenBank/DDBJ whole genome shotgun (WGS) entry which is preliminary data.</text>
</comment>
<evidence type="ECO:0000313" key="3">
    <source>
        <dbReference type="EMBL" id="OGG27264.1"/>
    </source>
</evidence>
<gene>
    <name evidence="3" type="ORF">A2960_00280</name>
</gene>
<dbReference type="GO" id="GO:0008236">
    <property type="term" value="F:serine-type peptidase activity"/>
    <property type="evidence" value="ECO:0007669"/>
    <property type="project" value="InterPro"/>
</dbReference>
<dbReference type="InterPro" id="IPR050261">
    <property type="entry name" value="FrsA_esterase"/>
</dbReference>
<dbReference type="Proteomes" id="UP000176609">
    <property type="component" value="Unassembled WGS sequence"/>
</dbReference>
<feature type="domain" description="Peptidase S9 prolyl oligopeptidase catalytic" evidence="2">
    <location>
        <begin position="97"/>
        <end position="307"/>
    </location>
</feature>
<evidence type="ECO:0000259" key="2">
    <source>
        <dbReference type="Pfam" id="PF00326"/>
    </source>
</evidence>
<dbReference type="AlphaFoldDB" id="A0A1F6ARE7"/>
<dbReference type="GO" id="GO:0006508">
    <property type="term" value="P:proteolysis"/>
    <property type="evidence" value="ECO:0007669"/>
    <property type="project" value="InterPro"/>
</dbReference>
<evidence type="ECO:0000256" key="1">
    <source>
        <dbReference type="ARBA" id="ARBA00022801"/>
    </source>
</evidence>
<dbReference type="PANTHER" id="PTHR22946:SF9">
    <property type="entry name" value="POLYKETIDE TRANSFERASE AF380"/>
    <property type="match status" value="1"/>
</dbReference>
<name>A0A1F6ARE7_9BACT</name>
<dbReference type="InterPro" id="IPR001375">
    <property type="entry name" value="Peptidase_S9_cat"/>
</dbReference>
<dbReference type="SUPFAM" id="SSF53474">
    <property type="entry name" value="alpha/beta-Hydrolases"/>
    <property type="match status" value="1"/>
</dbReference>
<sequence>MGGLDDTQPQPLSIESLKKGEYPGSDIAIEQTLEPGSNYQRYIASYKSDGLKIYAFLTVPNGDPPAGGWPAIIFNHGYIPPAEYRTTERYVAYVDGFARNGYIVIKPDYRGHDNSEGQAIGAYGSNAYTIDVLNAVSSMKKYKDADPNSIGMWGHSMGGHITLRAMVANKDIKAGVIWAGVVASYPDLIARWRRGTTTPSPFPTNSTRGGWRRGLIEQYGTPEENPQFWNSISANSYLTDISGPLQLHHGTADHSVPPEFSETLTEQMKKAGKDVELYLYPGDDHDIPNNFGIAMQRSVEFFDRYLK</sequence>
<keyword evidence="1" id="KW-0378">Hydrolase</keyword>
<evidence type="ECO:0000313" key="4">
    <source>
        <dbReference type="Proteomes" id="UP000176609"/>
    </source>
</evidence>
<dbReference type="InterPro" id="IPR029058">
    <property type="entry name" value="AB_hydrolase_fold"/>
</dbReference>
<dbReference type="PANTHER" id="PTHR22946">
    <property type="entry name" value="DIENELACTONE HYDROLASE DOMAIN-CONTAINING PROTEIN-RELATED"/>
    <property type="match status" value="1"/>
</dbReference>
<organism evidence="3 4">
    <name type="scientific">Candidatus Gottesmanbacteria bacterium RIFCSPLOWO2_01_FULL_39_12b</name>
    <dbReference type="NCBI Taxonomy" id="1798388"/>
    <lineage>
        <taxon>Bacteria</taxon>
        <taxon>Candidatus Gottesmaniibacteriota</taxon>
    </lineage>
</organism>
<accession>A0A1F6ARE7</accession>
<dbReference type="GO" id="GO:0052689">
    <property type="term" value="F:carboxylic ester hydrolase activity"/>
    <property type="evidence" value="ECO:0007669"/>
    <property type="project" value="UniProtKB-ARBA"/>
</dbReference>